<dbReference type="AlphaFoldDB" id="A0A7J7LX74"/>
<proteinExistence type="predicted"/>
<organism evidence="1 2">
    <name type="scientific">Kingdonia uniflora</name>
    <dbReference type="NCBI Taxonomy" id="39325"/>
    <lineage>
        <taxon>Eukaryota</taxon>
        <taxon>Viridiplantae</taxon>
        <taxon>Streptophyta</taxon>
        <taxon>Embryophyta</taxon>
        <taxon>Tracheophyta</taxon>
        <taxon>Spermatophyta</taxon>
        <taxon>Magnoliopsida</taxon>
        <taxon>Ranunculales</taxon>
        <taxon>Circaeasteraceae</taxon>
        <taxon>Kingdonia</taxon>
    </lineage>
</organism>
<keyword evidence="2" id="KW-1185">Reference proteome</keyword>
<name>A0A7J7LX74_9MAGN</name>
<protein>
    <submittedName>
        <fullName evidence="1">Uncharacterized protein</fullName>
    </submittedName>
</protein>
<reference evidence="1 2" key="1">
    <citation type="journal article" date="2020" name="IScience">
        <title>Genome Sequencing of the Endangered Kingdonia uniflora (Circaeasteraceae, Ranunculales) Reveals Potential Mechanisms of Evolutionary Specialization.</title>
        <authorList>
            <person name="Sun Y."/>
            <person name="Deng T."/>
            <person name="Zhang A."/>
            <person name="Moore M.J."/>
            <person name="Landis J.B."/>
            <person name="Lin N."/>
            <person name="Zhang H."/>
            <person name="Zhang X."/>
            <person name="Huang J."/>
            <person name="Zhang X."/>
            <person name="Sun H."/>
            <person name="Wang H."/>
        </authorList>
    </citation>
    <scope>NUCLEOTIDE SEQUENCE [LARGE SCALE GENOMIC DNA]</scope>
    <source>
        <strain evidence="1">TB1705</strain>
        <tissue evidence="1">Leaf</tissue>
    </source>
</reference>
<evidence type="ECO:0000313" key="2">
    <source>
        <dbReference type="Proteomes" id="UP000541444"/>
    </source>
</evidence>
<dbReference type="Proteomes" id="UP000541444">
    <property type="component" value="Unassembled WGS sequence"/>
</dbReference>
<sequence length="96" mass="10792">MMVALSRYTRLNPTNSRREGIPSVGMSPFASGWSTCERSIACADVSQVARVLDSGFIPMTMLLDKLLLPEAEYEVHLASQLWLGENRGRRGKWYKS</sequence>
<comment type="caution">
    <text evidence="1">The sequence shown here is derived from an EMBL/GenBank/DDBJ whole genome shotgun (WGS) entry which is preliminary data.</text>
</comment>
<evidence type="ECO:0000313" key="1">
    <source>
        <dbReference type="EMBL" id="KAF6147205.1"/>
    </source>
</evidence>
<dbReference type="EMBL" id="JACGCM010001933">
    <property type="protein sequence ID" value="KAF6147205.1"/>
    <property type="molecule type" value="Genomic_DNA"/>
</dbReference>
<gene>
    <name evidence="1" type="ORF">GIB67_039335</name>
</gene>
<dbReference type="OrthoDB" id="1934954at2759"/>
<accession>A0A7J7LX74</accession>